<feature type="region of interest" description="Disordered" evidence="1">
    <location>
        <begin position="451"/>
        <end position="471"/>
    </location>
</feature>
<evidence type="ECO:0000313" key="5">
    <source>
        <dbReference type="Proteomes" id="UP001556367"/>
    </source>
</evidence>
<sequence length="610" mass="64878">MKSVFSLAIIAATLAAAAESEAEACLNGECAFELASETGSGIFTLSGGPQSISDITAAAGWVVLNCDANSMEQEIRLVCKSDQASAAGCAHLFAHSGAADKIVRLPENCGAGPFARVANAFVANDQSIPNHLEKHIVRRDGAAPEVHVLQIDTNFAAIDTSKVGPVDFNIAAITIPGQQHLFNHANLRKRAEGAFWDDAIKAIKTAAKAGKQLVDKFVGDVKEKTKVEWKENMPMATYPFDVSYPLIPKALTQIKCPASEAYFTADVSCKGKFSVHAGVVITGTMGVKIEKWATTVGFSGDVDARLNLKAHASGTISHEQLFIEYGIPPFNIPGVLNLGPKVQLWGKVDAKLSIEVDADIGASFSVKDYEYWYPEAVSTGNQAIEPKTPSNPVVLNAGVEATGVAELSAHVIPKIVVGVDALKEFISAGVFVELDIWGSAKATAKGTASASKTLGKKGKRSNEIEEYTPPYDHGKRELVSRAAEAGFSGDIKVEYGVDCVAGFQGKIGSIQEKFSKSLITKKWVAFEKSFTAGKAKRSISPSFESSLVARDVQTFSKPDERAKSNTAKKQGIQCPAKVVSFAKLVSDKVKSATWSGGVKYPSTHKSGANF</sequence>
<evidence type="ECO:0000256" key="2">
    <source>
        <dbReference type="SAM" id="SignalP"/>
    </source>
</evidence>
<dbReference type="InterPro" id="IPR055647">
    <property type="entry name" value="DUF7223"/>
</dbReference>
<evidence type="ECO:0000313" key="4">
    <source>
        <dbReference type="EMBL" id="KAL0945806.1"/>
    </source>
</evidence>
<dbReference type="Pfam" id="PF23865">
    <property type="entry name" value="DUF7223"/>
    <property type="match status" value="1"/>
</dbReference>
<evidence type="ECO:0000259" key="3">
    <source>
        <dbReference type="Pfam" id="PF23865"/>
    </source>
</evidence>
<proteinExistence type="predicted"/>
<accession>A0ABR3IRA7</accession>
<keyword evidence="5" id="KW-1185">Reference proteome</keyword>
<feature type="domain" description="DUF7223" evidence="3">
    <location>
        <begin position="291"/>
        <end position="433"/>
    </location>
</feature>
<dbReference type="EMBL" id="JASNQZ010000015">
    <property type="protein sequence ID" value="KAL0945806.1"/>
    <property type="molecule type" value="Genomic_DNA"/>
</dbReference>
<name>A0ABR3IRA7_9AGAR</name>
<organism evidence="4 5">
    <name type="scientific">Hohenbuehelia grisea</name>
    <dbReference type="NCBI Taxonomy" id="104357"/>
    <lineage>
        <taxon>Eukaryota</taxon>
        <taxon>Fungi</taxon>
        <taxon>Dikarya</taxon>
        <taxon>Basidiomycota</taxon>
        <taxon>Agaricomycotina</taxon>
        <taxon>Agaricomycetes</taxon>
        <taxon>Agaricomycetidae</taxon>
        <taxon>Agaricales</taxon>
        <taxon>Pleurotineae</taxon>
        <taxon>Pleurotaceae</taxon>
        <taxon>Hohenbuehelia</taxon>
    </lineage>
</organism>
<reference evidence="5" key="1">
    <citation type="submission" date="2024-06" db="EMBL/GenBank/DDBJ databases">
        <title>Multi-omics analyses provide insights into the biosynthesis of the anticancer antibiotic pleurotin in Hohenbuehelia grisea.</title>
        <authorList>
            <person name="Weaver J.A."/>
            <person name="Alberti F."/>
        </authorList>
    </citation>
    <scope>NUCLEOTIDE SEQUENCE [LARGE SCALE GENOMIC DNA]</scope>
    <source>
        <strain evidence="5">T-177</strain>
    </source>
</reference>
<evidence type="ECO:0000256" key="1">
    <source>
        <dbReference type="SAM" id="MobiDB-lite"/>
    </source>
</evidence>
<gene>
    <name evidence="4" type="ORF">HGRIS_012092</name>
</gene>
<keyword evidence="2" id="KW-0732">Signal</keyword>
<dbReference type="Proteomes" id="UP001556367">
    <property type="component" value="Unassembled WGS sequence"/>
</dbReference>
<comment type="caution">
    <text evidence="4">The sequence shown here is derived from an EMBL/GenBank/DDBJ whole genome shotgun (WGS) entry which is preliminary data.</text>
</comment>
<feature type="chain" id="PRO_5046381745" description="DUF7223 domain-containing protein" evidence="2">
    <location>
        <begin position="23"/>
        <end position="610"/>
    </location>
</feature>
<feature type="signal peptide" evidence="2">
    <location>
        <begin position="1"/>
        <end position="22"/>
    </location>
</feature>
<protein>
    <recommendedName>
        <fullName evidence="3">DUF7223 domain-containing protein</fullName>
    </recommendedName>
</protein>